<keyword evidence="2" id="KW-1185">Reference proteome</keyword>
<organism evidence="1 2">
    <name type="scientific">Kickxella alabastrina</name>
    <dbReference type="NCBI Taxonomy" id="61397"/>
    <lineage>
        <taxon>Eukaryota</taxon>
        <taxon>Fungi</taxon>
        <taxon>Fungi incertae sedis</taxon>
        <taxon>Zoopagomycota</taxon>
        <taxon>Kickxellomycotina</taxon>
        <taxon>Kickxellomycetes</taxon>
        <taxon>Kickxellales</taxon>
        <taxon>Kickxellaceae</taxon>
        <taxon>Kickxella</taxon>
    </lineage>
</organism>
<protein>
    <submittedName>
        <fullName evidence="1">Uncharacterized protein</fullName>
    </submittedName>
</protein>
<sequence length="536" mass="60027">MEPFECKPESDIEYDADAEFVKNVADNCKFKAEDETQIDDKRTIEERLAELVWLARKSKWLKNRSEKNPEARHFSSASNSTTRCIALQTDIHRMLIPYTLMDPSRLSPAAVNSIDIVEQLLRDHLYRHFPLNQLVDRCINGPVALEALDISTDVPSALSQYQSTPLEVTDLRIRFVDFSAGSRFPRLIAKSLVSLSLDSVSASTLWEIFVASSTARTADLEFTCLQLLNLQFANISGFIFATQRNHSDPVDFPADPTIPASQYMQSQKYGTPRFPALLKLAVSRFPGQIQELLSLFASSPLQKLKVEGSRFELPSKLDISAFAKLKSLAVSCMGVEDLDPDREYLQQLLHHIFKTPPAQLEYMSLAIGCQEIATDFSQLLEISFADNLRVLRLDSFIDVSGTLLLLLAKLPRLQHLIITSAMCKPLRSIEQVVKTICNEGERLTPVSDSIYMLDLYFGFPGTFVCDTSNKDSSFRGLIPELLCRLPALRILRTKQLYMASEGGPGAVISQVASDHAVSARFSHLQNPWVQQLDASA</sequence>
<dbReference type="EMBL" id="JANBPG010000138">
    <property type="protein sequence ID" value="KAJ1899631.1"/>
    <property type="molecule type" value="Genomic_DNA"/>
</dbReference>
<gene>
    <name evidence="1" type="ORF">LPJ66_001988</name>
</gene>
<comment type="caution">
    <text evidence="1">The sequence shown here is derived from an EMBL/GenBank/DDBJ whole genome shotgun (WGS) entry which is preliminary data.</text>
</comment>
<proteinExistence type="predicted"/>
<name>A0ACC1IRM5_9FUNG</name>
<evidence type="ECO:0000313" key="2">
    <source>
        <dbReference type="Proteomes" id="UP001150581"/>
    </source>
</evidence>
<reference evidence="1" key="1">
    <citation type="submission" date="2022-07" db="EMBL/GenBank/DDBJ databases">
        <title>Phylogenomic reconstructions and comparative analyses of Kickxellomycotina fungi.</title>
        <authorList>
            <person name="Reynolds N.K."/>
            <person name="Stajich J.E."/>
            <person name="Barry K."/>
            <person name="Grigoriev I.V."/>
            <person name="Crous P."/>
            <person name="Smith M.E."/>
        </authorList>
    </citation>
    <scope>NUCLEOTIDE SEQUENCE</scope>
    <source>
        <strain evidence="1">Benny 63K</strain>
    </source>
</reference>
<evidence type="ECO:0000313" key="1">
    <source>
        <dbReference type="EMBL" id="KAJ1899631.1"/>
    </source>
</evidence>
<accession>A0ACC1IRM5</accession>
<dbReference type="Proteomes" id="UP001150581">
    <property type="component" value="Unassembled WGS sequence"/>
</dbReference>